<evidence type="ECO:0000313" key="22">
    <source>
        <dbReference type="EMBL" id="ADD79559.1"/>
    </source>
</evidence>
<evidence type="ECO:0000313" key="24">
    <source>
        <dbReference type="Proteomes" id="UP000001700"/>
    </source>
</evidence>
<keyword evidence="24" id="KW-1185">Reference proteome</keyword>
<keyword evidence="10 19" id="KW-0276">Fatty acid metabolism</keyword>
<dbReference type="InterPro" id="IPR011761">
    <property type="entry name" value="ATP-grasp"/>
</dbReference>
<dbReference type="PANTHER" id="PTHR48095:SF2">
    <property type="entry name" value="BIOTIN CARBOXYLASE, CHLOROPLASTIC"/>
    <property type="match status" value="1"/>
</dbReference>
<evidence type="ECO:0000256" key="19">
    <source>
        <dbReference type="RuleBase" id="RU365063"/>
    </source>
</evidence>
<sequence>MFKKIVIANRGEIALRVLRACKELKIKTVALHSVIDRKSKHVLLADESICIGPSKASESYFNIPSIISAAEVTNADAIHPGYGFLSENADFAEKVEKSGFVFIGPSSKIIKKIGNKISAIGIMKKIGMPCLSDFSYRLDENFQNNKKIAERIGYPIVIKPSLGGGGLAINVVQDENELQKKILLTKKESKILFQNDEVYMEKFLNNPRHIEVQVISDGKGNVICLSERDCSIQRRNQKIIEEAPVKNIKESLLRKVRKLCVQVCIELNYCGVGTFEFLYKNESMYFIEVNTRIQVEHTITEMITNFDLVKAQIKIAFGLPLDLKQEDIHIFGHSIECRINAEDSINFSPSSGKITKLHVPGGLGIRWESHIYTGYHISHHYDSMIAKLISYGESREIALLRMKNALSELIIEGVRTNINFHKKILNSDSFNYETSS</sequence>
<name>D4G7I2_RIEPU</name>
<dbReference type="InterPro" id="IPR004549">
    <property type="entry name" value="Acetyl_CoA_COase_biotin_COase"/>
</dbReference>
<organism evidence="23 24">
    <name type="scientific">Riesia pediculicola (strain USDA)</name>
    <dbReference type="NCBI Taxonomy" id="515618"/>
    <lineage>
        <taxon>Bacteria</taxon>
        <taxon>Pseudomonadati</taxon>
        <taxon>Pseudomonadota</taxon>
        <taxon>Gammaproteobacteria</taxon>
        <taxon>Enterobacterales</taxon>
        <taxon>Enterobacteriaceae</taxon>
        <taxon>Candidatus Riesia</taxon>
    </lineage>
</organism>
<dbReference type="KEGG" id="rip:RIEPE_0013"/>
<evidence type="ECO:0000256" key="2">
    <source>
        <dbReference type="ARBA" id="ARBA00004956"/>
    </source>
</evidence>
<dbReference type="Proteomes" id="UP000001700">
    <property type="component" value="Chromosome"/>
</dbReference>
<evidence type="ECO:0000256" key="8">
    <source>
        <dbReference type="ARBA" id="ARBA00022723"/>
    </source>
</evidence>
<dbReference type="STRING" id="515618.RIEPE_0008"/>
<keyword evidence="14 19" id="KW-0275">Fatty acid biosynthesis</keyword>
<keyword evidence="6 19" id="KW-0444">Lipid biosynthesis</keyword>
<keyword evidence="15 19" id="KW-0092">Biotin</keyword>
<evidence type="ECO:0000256" key="13">
    <source>
        <dbReference type="ARBA" id="ARBA00023098"/>
    </source>
</evidence>
<dbReference type="InterPro" id="IPR005482">
    <property type="entry name" value="Biotin_COase_C"/>
</dbReference>
<evidence type="ECO:0000256" key="7">
    <source>
        <dbReference type="ARBA" id="ARBA00022598"/>
    </source>
</evidence>
<evidence type="ECO:0000256" key="17">
    <source>
        <dbReference type="ARBA" id="ARBA00048600"/>
    </source>
</evidence>
<comment type="subunit">
    <text evidence="3 19">Acetyl-CoA carboxylase is a heterohexamer of biotin carboxyl carrier protein, biotin carboxylase and the two subunits of carboxyl transferase in a 2:2 complex.</text>
</comment>
<comment type="function">
    <text evidence="1 19">This protein is a component of the acetyl coenzyme A carboxylase complex; first, biotin carboxylase catalyzes the carboxylation of the carrier protein and then the transcarboxylase transfers the carboxyl group to form malonyl-CoA.</text>
</comment>
<comment type="catalytic activity">
    <reaction evidence="17 19">
        <text>N(6)-biotinyl-L-lysyl-[protein] + hydrogencarbonate + ATP = N(6)-carboxybiotinyl-L-lysyl-[protein] + ADP + phosphate + H(+)</text>
        <dbReference type="Rhea" id="RHEA:13501"/>
        <dbReference type="Rhea" id="RHEA-COMP:10505"/>
        <dbReference type="Rhea" id="RHEA-COMP:10506"/>
        <dbReference type="ChEBI" id="CHEBI:15378"/>
        <dbReference type="ChEBI" id="CHEBI:17544"/>
        <dbReference type="ChEBI" id="CHEBI:30616"/>
        <dbReference type="ChEBI" id="CHEBI:43474"/>
        <dbReference type="ChEBI" id="CHEBI:83144"/>
        <dbReference type="ChEBI" id="CHEBI:83145"/>
        <dbReference type="ChEBI" id="CHEBI:456216"/>
        <dbReference type="EC" id="6.3.4.14"/>
    </reaction>
</comment>
<reference evidence="23 24" key="1">
    <citation type="submission" date="2008-05" db="EMBL/GenBank/DDBJ databases">
        <title>Genome sequence of Riesia pediculicola USDA.</title>
        <authorList>
            <person name="Kirkness E.F."/>
        </authorList>
    </citation>
    <scope>NUCLEOTIDE SEQUENCE [LARGE SCALE GENOMIC DNA]</scope>
    <source>
        <strain evidence="23 24">USDA</strain>
    </source>
</reference>
<dbReference type="InterPro" id="IPR005479">
    <property type="entry name" value="CPAse_ATP-bd"/>
</dbReference>
<dbReference type="GO" id="GO:0005524">
    <property type="term" value="F:ATP binding"/>
    <property type="evidence" value="ECO:0007669"/>
    <property type="project" value="UniProtKB-UniRule"/>
</dbReference>
<dbReference type="GO" id="GO:0006633">
    <property type="term" value="P:fatty acid biosynthetic process"/>
    <property type="evidence" value="ECO:0007669"/>
    <property type="project" value="UniProtKB-KW"/>
</dbReference>
<evidence type="ECO:0000256" key="14">
    <source>
        <dbReference type="ARBA" id="ARBA00023160"/>
    </source>
</evidence>
<evidence type="ECO:0000256" key="15">
    <source>
        <dbReference type="ARBA" id="ARBA00023267"/>
    </source>
</evidence>
<dbReference type="NCBIfam" id="NF006367">
    <property type="entry name" value="PRK08591.1"/>
    <property type="match status" value="1"/>
</dbReference>
<keyword evidence="8" id="KW-0479">Metal-binding</keyword>
<comment type="pathway">
    <text evidence="2 19">Lipid metabolism; malonyl-CoA biosynthesis; malonyl-CoA from acetyl-CoA: step 1/1.</text>
</comment>
<evidence type="ECO:0000256" key="12">
    <source>
        <dbReference type="ARBA" id="ARBA00022842"/>
    </source>
</evidence>
<dbReference type="InterPro" id="IPR016185">
    <property type="entry name" value="PreATP-grasp_dom_sf"/>
</dbReference>
<dbReference type="PANTHER" id="PTHR48095">
    <property type="entry name" value="PYRUVATE CARBOXYLASE SUBUNIT A"/>
    <property type="match status" value="1"/>
</dbReference>
<accession>D4G7I2</accession>
<evidence type="ECO:0000256" key="6">
    <source>
        <dbReference type="ARBA" id="ARBA00022516"/>
    </source>
</evidence>
<dbReference type="InterPro" id="IPR051602">
    <property type="entry name" value="ACC_Biotin_Carboxylase"/>
</dbReference>
<dbReference type="SMART" id="SM00878">
    <property type="entry name" value="Biotin_carb_C"/>
    <property type="match status" value="1"/>
</dbReference>
<evidence type="ECO:0000259" key="21">
    <source>
        <dbReference type="PROSITE" id="PS50979"/>
    </source>
</evidence>
<dbReference type="Gene3D" id="3.30.1490.20">
    <property type="entry name" value="ATP-grasp fold, A domain"/>
    <property type="match status" value="1"/>
</dbReference>
<proteinExistence type="predicted"/>
<dbReference type="Gene3D" id="3.40.50.20">
    <property type="match status" value="1"/>
</dbReference>
<dbReference type="NCBIfam" id="TIGR00514">
    <property type="entry name" value="accC"/>
    <property type="match status" value="1"/>
</dbReference>
<gene>
    <name evidence="23" type="primary">accC1</name>
    <name evidence="22" type="synonym">accC2</name>
    <name evidence="23" type="ordered locus">RIEPE_0008</name>
    <name evidence="22" type="ordered locus">RIEPE_0013</name>
</gene>
<dbReference type="HOGENOM" id="CLU_000395_3_2_6"/>
<dbReference type="RefSeq" id="WP_013087547.1">
    <property type="nucleotide sequence ID" value="NC_014109.1"/>
</dbReference>
<keyword evidence="11 18" id="KW-0067">ATP-binding</keyword>
<dbReference type="UniPathway" id="UPA00655">
    <property type="reaction ID" value="UER00711"/>
</dbReference>
<evidence type="ECO:0000259" key="20">
    <source>
        <dbReference type="PROSITE" id="PS50975"/>
    </source>
</evidence>
<evidence type="ECO:0000256" key="3">
    <source>
        <dbReference type="ARBA" id="ARBA00011750"/>
    </source>
</evidence>
<evidence type="ECO:0000313" key="23">
    <source>
        <dbReference type="EMBL" id="ADD79787.1"/>
    </source>
</evidence>
<dbReference type="PROSITE" id="PS00866">
    <property type="entry name" value="CPSASE_1"/>
    <property type="match status" value="1"/>
</dbReference>
<dbReference type="InterPro" id="IPR005481">
    <property type="entry name" value="BC-like_N"/>
</dbReference>
<evidence type="ECO:0000256" key="18">
    <source>
        <dbReference type="PROSITE-ProRule" id="PRU00409"/>
    </source>
</evidence>
<evidence type="ECO:0000256" key="10">
    <source>
        <dbReference type="ARBA" id="ARBA00022832"/>
    </source>
</evidence>
<dbReference type="AlphaFoldDB" id="D4G7I2"/>
<dbReference type="PROSITE" id="PS50975">
    <property type="entry name" value="ATP_GRASP"/>
    <property type="match status" value="1"/>
</dbReference>
<dbReference type="GO" id="GO:0046872">
    <property type="term" value="F:metal ion binding"/>
    <property type="evidence" value="ECO:0007669"/>
    <property type="project" value="UniProtKB-KW"/>
</dbReference>
<feature type="domain" description="ATP-grasp" evidence="20">
    <location>
        <begin position="120"/>
        <end position="317"/>
    </location>
</feature>
<dbReference type="InterPro" id="IPR011054">
    <property type="entry name" value="Rudment_hybrid_motif"/>
</dbReference>
<evidence type="ECO:0000256" key="11">
    <source>
        <dbReference type="ARBA" id="ARBA00022840"/>
    </source>
</evidence>
<dbReference type="FunFam" id="3.40.50.20:FF:000010">
    <property type="entry name" value="Propionyl-CoA carboxylase subunit alpha"/>
    <property type="match status" value="1"/>
</dbReference>
<dbReference type="SUPFAM" id="SSF56059">
    <property type="entry name" value="Glutathione synthetase ATP-binding domain-like"/>
    <property type="match status" value="1"/>
</dbReference>
<dbReference type="eggNOG" id="COG0439">
    <property type="taxonomic scope" value="Bacteria"/>
</dbReference>
<evidence type="ECO:0000256" key="1">
    <source>
        <dbReference type="ARBA" id="ARBA00003761"/>
    </source>
</evidence>
<dbReference type="EMBL" id="CP001085">
    <property type="protein sequence ID" value="ADD79787.1"/>
    <property type="molecule type" value="Genomic_DNA"/>
</dbReference>
<dbReference type="GO" id="GO:0004075">
    <property type="term" value="F:biotin carboxylase activity"/>
    <property type="evidence" value="ECO:0007669"/>
    <property type="project" value="UniProtKB-EC"/>
</dbReference>
<evidence type="ECO:0000256" key="16">
    <source>
        <dbReference type="ARBA" id="ARBA00033786"/>
    </source>
</evidence>
<keyword evidence="7 19" id="KW-0436">Ligase</keyword>
<keyword evidence="9 18" id="KW-0547">Nucleotide-binding</keyword>
<dbReference type="Gene3D" id="3.30.470.20">
    <property type="entry name" value="ATP-grasp fold, B domain"/>
    <property type="match status" value="1"/>
</dbReference>
<dbReference type="InterPro" id="IPR013815">
    <property type="entry name" value="ATP_grasp_subdomain_1"/>
</dbReference>
<protein>
    <recommendedName>
        <fullName evidence="5 19">Biotin carboxylase</fullName>
        <ecNumber evidence="4 19">6.3.4.14</ecNumber>
    </recommendedName>
    <alternativeName>
        <fullName evidence="16 19">Acetyl-coenzyme A carboxylase biotin carboxylase subunit A</fullName>
    </alternativeName>
</protein>
<dbReference type="Pfam" id="PF02786">
    <property type="entry name" value="CPSase_L_D2"/>
    <property type="match status" value="1"/>
</dbReference>
<dbReference type="SUPFAM" id="SSF52440">
    <property type="entry name" value="PreATP-grasp domain"/>
    <property type="match status" value="1"/>
</dbReference>
<keyword evidence="13 19" id="KW-0443">Lipid metabolism</keyword>
<feature type="domain" description="Biotin carboxylation" evidence="21">
    <location>
        <begin position="1"/>
        <end position="436"/>
    </location>
</feature>
<evidence type="ECO:0000256" key="5">
    <source>
        <dbReference type="ARBA" id="ARBA00017242"/>
    </source>
</evidence>
<dbReference type="PROSITE" id="PS00867">
    <property type="entry name" value="CPSASE_2"/>
    <property type="match status" value="1"/>
</dbReference>
<dbReference type="OrthoDB" id="9763189at2"/>
<dbReference type="InterPro" id="IPR011764">
    <property type="entry name" value="Biotin_carboxylation_dom"/>
</dbReference>
<evidence type="ECO:0000256" key="4">
    <source>
        <dbReference type="ARBA" id="ARBA00013263"/>
    </source>
</evidence>
<dbReference type="EMBL" id="CP001085">
    <property type="protein sequence ID" value="ADD79559.1"/>
    <property type="molecule type" value="Genomic_DNA"/>
</dbReference>
<keyword evidence="12" id="KW-0460">Magnesium</keyword>
<dbReference type="Pfam" id="PF00289">
    <property type="entry name" value="Biotin_carb_N"/>
    <property type="match status" value="1"/>
</dbReference>
<dbReference type="GO" id="GO:2001295">
    <property type="term" value="P:malonyl-CoA biosynthetic process"/>
    <property type="evidence" value="ECO:0007669"/>
    <property type="project" value="UniProtKB-UniPathway"/>
</dbReference>
<dbReference type="KEGG" id="rip:RIEPE_0008"/>
<dbReference type="PROSITE" id="PS50979">
    <property type="entry name" value="BC"/>
    <property type="match status" value="1"/>
</dbReference>
<dbReference type="EC" id="6.3.4.14" evidence="4 19"/>
<dbReference type="SUPFAM" id="SSF51246">
    <property type="entry name" value="Rudiment single hybrid motif"/>
    <property type="match status" value="1"/>
</dbReference>
<dbReference type="Pfam" id="PF02785">
    <property type="entry name" value="Biotin_carb_C"/>
    <property type="match status" value="1"/>
</dbReference>
<evidence type="ECO:0000256" key="9">
    <source>
        <dbReference type="ARBA" id="ARBA00022741"/>
    </source>
</evidence>